<protein>
    <submittedName>
        <fullName evidence="2">Uncharacterized protein</fullName>
    </submittedName>
</protein>
<dbReference type="EMBL" id="BMAV01008670">
    <property type="protein sequence ID" value="GFY52382.1"/>
    <property type="molecule type" value="Genomic_DNA"/>
</dbReference>
<evidence type="ECO:0000313" key="3">
    <source>
        <dbReference type="Proteomes" id="UP000886998"/>
    </source>
</evidence>
<reference evidence="2" key="1">
    <citation type="submission" date="2020-08" db="EMBL/GenBank/DDBJ databases">
        <title>Multicomponent nature underlies the extraordinary mechanical properties of spider dragline silk.</title>
        <authorList>
            <person name="Kono N."/>
            <person name="Nakamura H."/>
            <person name="Mori M."/>
            <person name="Yoshida Y."/>
            <person name="Ohtoshi R."/>
            <person name="Malay A.D."/>
            <person name="Moran D.A.P."/>
            <person name="Tomita M."/>
            <person name="Numata K."/>
            <person name="Arakawa K."/>
        </authorList>
    </citation>
    <scope>NUCLEOTIDE SEQUENCE</scope>
</reference>
<feature type="compositionally biased region" description="Basic and acidic residues" evidence="1">
    <location>
        <begin position="1"/>
        <end position="12"/>
    </location>
</feature>
<feature type="compositionally biased region" description="Polar residues" evidence="1">
    <location>
        <begin position="38"/>
        <end position="57"/>
    </location>
</feature>
<name>A0A8X7C3H5_9ARAC</name>
<sequence>MYGEHHRSEGRRPSGSGDHLPPASAKNVGNPPARRQRSFSTISTSEQRSLNNQNLDNARSLAAGDQRRNRNENQEAPNQQGQ</sequence>
<gene>
    <name evidence="2" type="ORF">TNIN_111491</name>
</gene>
<dbReference type="Proteomes" id="UP000886998">
    <property type="component" value="Unassembled WGS sequence"/>
</dbReference>
<comment type="caution">
    <text evidence="2">The sequence shown here is derived from an EMBL/GenBank/DDBJ whole genome shotgun (WGS) entry which is preliminary data.</text>
</comment>
<feature type="region of interest" description="Disordered" evidence="1">
    <location>
        <begin position="1"/>
        <end position="82"/>
    </location>
</feature>
<keyword evidence="3" id="KW-1185">Reference proteome</keyword>
<dbReference type="AlphaFoldDB" id="A0A8X7C3H5"/>
<organism evidence="2 3">
    <name type="scientific">Trichonephila inaurata madagascariensis</name>
    <dbReference type="NCBI Taxonomy" id="2747483"/>
    <lineage>
        <taxon>Eukaryota</taxon>
        <taxon>Metazoa</taxon>
        <taxon>Ecdysozoa</taxon>
        <taxon>Arthropoda</taxon>
        <taxon>Chelicerata</taxon>
        <taxon>Arachnida</taxon>
        <taxon>Araneae</taxon>
        <taxon>Araneomorphae</taxon>
        <taxon>Entelegynae</taxon>
        <taxon>Araneoidea</taxon>
        <taxon>Nephilidae</taxon>
        <taxon>Trichonephila</taxon>
        <taxon>Trichonephila inaurata</taxon>
    </lineage>
</organism>
<evidence type="ECO:0000313" key="2">
    <source>
        <dbReference type="EMBL" id="GFY52382.1"/>
    </source>
</evidence>
<proteinExistence type="predicted"/>
<accession>A0A8X7C3H5</accession>
<evidence type="ECO:0000256" key="1">
    <source>
        <dbReference type="SAM" id="MobiDB-lite"/>
    </source>
</evidence>